<feature type="region of interest" description="Disordered" evidence="2">
    <location>
        <begin position="381"/>
        <end position="408"/>
    </location>
</feature>
<dbReference type="GO" id="GO:0016117">
    <property type="term" value="P:carotenoid biosynthetic process"/>
    <property type="evidence" value="ECO:0007669"/>
    <property type="project" value="InterPro"/>
</dbReference>
<dbReference type="NCBIfam" id="TIGR01789">
    <property type="entry name" value="lycopene_cycl"/>
    <property type="match status" value="1"/>
</dbReference>
<dbReference type="OrthoDB" id="5793379at2"/>
<dbReference type="EMBL" id="QRBB01000001">
    <property type="protein sequence ID" value="RDS76245.1"/>
    <property type="molecule type" value="Genomic_DNA"/>
</dbReference>
<dbReference type="Proteomes" id="UP000254101">
    <property type="component" value="Unassembled WGS sequence"/>
</dbReference>
<dbReference type="GO" id="GO:0045436">
    <property type="term" value="F:lycopene beta cyclase activity"/>
    <property type="evidence" value="ECO:0007669"/>
    <property type="project" value="InterPro"/>
</dbReference>
<dbReference type="NCBIfam" id="TIGR01790">
    <property type="entry name" value="carotene-cycl"/>
    <property type="match status" value="1"/>
</dbReference>
<comment type="similarity">
    <text evidence="1">Belongs to the lycopene cyclase family.</text>
</comment>
<evidence type="ECO:0000313" key="4">
    <source>
        <dbReference type="Proteomes" id="UP000254101"/>
    </source>
</evidence>
<evidence type="ECO:0000313" key="3">
    <source>
        <dbReference type="EMBL" id="RDS76245.1"/>
    </source>
</evidence>
<evidence type="ECO:0000256" key="1">
    <source>
        <dbReference type="ARBA" id="ARBA00006599"/>
    </source>
</evidence>
<dbReference type="SUPFAM" id="SSF51905">
    <property type="entry name" value="FAD/NAD(P)-binding domain"/>
    <property type="match status" value="1"/>
</dbReference>
<name>A0A395LHV6_9SPHN</name>
<dbReference type="AlphaFoldDB" id="A0A395LHV6"/>
<organism evidence="3 4">
    <name type="scientific">Alteriqipengyuania lutimaris</name>
    <dbReference type="NCBI Taxonomy" id="1538146"/>
    <lineage>
        <taxon>Bacteria</taxon>
        <taxon>Pseudomonadati</taxon>
        <taxon>Pseudomonadota</taxon>
        <taxon>Alphaproteobacteria</taxon>
        <taxon>Sphingomonadales</taxon>
        <taxon>Erythrobacteraceae</taxon>
        <taxon>Alteriqipengyuania</taxon>
    </lineage>
</organism>
<dbReference type="InterPro" id="IPR008461">
    <property type="entry name" value="CrtY"/>
</dbReference>
<dbReference type="RefSeq" id="WP_115490481.1">
    <property type="nucleotide sequence ID" value="NZ_JACHWW010000001.1"/>
</dbReference>
<comment type="caution">
    <text evidence="3">The sequence shown here is derived from an EMBL/GenBank/DDBJ whole genome shotgun (WGS) entry which is preliminary data.</text>
</comment>
<accession>A0A395LHV6</accession>
<protein>
    <submittedName>
        <fullName evidence="3">Lycopene cyclase</fullName>
    </submittedName>
</protein>
<dbReference type="Gene3D" id="3.50.50.60">
    <property type="entry name" value="FAD/NAD(P)-binding domain"/>
    <property type="match status" value="1"/>
</dbReference>
<keyword evidence="4" id="KW-1185">Reference proteome</keyword>
<proteinExistence type="inferred from homology"/>
<sequence>MTQSRADFAIMGGGLAGGLIALALRRADPALSVVLVEAGERLGGNHRWSWFESDLAAEGHALLGPFRKIHWPAGYDVHFPEHSRRLDSTYVSLSSVDFDAALRRELAQSTIHTSREVAQVDARGCTLANGERIDARCVIDARGYIPSDAFEGGWQVFMGRHLRTPEPHGVDRPIVMDAKVRQLGAFRFVYTLPLAADELFVEDTYYQDTPVLDRAALSGRIDRYCERLGWHGDPLAYETGVLPVVTGGDLPRYQREVRVPGVALAGARAMIAHPLTSYTLPFAVETALLVAQNRDLPGEQMAALLEAHARRVWKRTGFYRMLGKMLFGAAKPEERYRIFSRFYRLDAGLIERFYAGRSSAADKLRTLTGKPPVPIPRALRALAGNQPALAPDTSSPAPSSPQGPHDHG</sequence>
<dbReference type="InterPro" id="IPR010108">
    <property type="entry name" value="Lycopene_cyclase_b/e"/>
</dbReference>
<dbReference type="GO" id="GO:0016705">
    <property type="term" value="F:oxidoreductase activity, acting on paired donors, with incorporation or reduction of molecular oxygen"/>
    <property type="evidence" value="ECO:0007669"/>
    <property type="project" value="InterPro"/>
</dbReference>
<gene>
    <name evidence="3" type="primary">crtY</name>
    <name evidence="3" type="ORF">DL238_00515</name>
</gene>
<dbReference type="InterPro" id="IPR036188">
    <property type="entry name" value="FAD/NAD-bd_sf"/>
</dbReference>
<evidence type="ECO:0000256" key="2">
    <source>
        <dbReference type="SAM" id="MobiDB-lite"/>
    </source>
</evidence>
<dbReference type="Pfam" id="PF05834">
    <property type="entry name" value="Lycopene_cycl"/>
    <property type="match status" value="1"/>
</dbReference>
<feature type="compositionally biased region" description="Low complexity" evidence="2">
    <location>
        <begin position="387"/>
        <end position="397"/>
    </location>
</feature>
<reference evidence="3 4" key="1">
    <citation type="submission" date="2018-07" db="EMBL/GenBank/DDBJ databases">
        <title>Erythrobacter nanhaiensis sp. nov., a novel member of the genus Erythrobacter isolated from the South China Sea.</title>
        <authorList>
            <person name="Chen X."/>
            <person name="Liu J."/>
        </authorList>
    </citation>
    <scope>NUCLEOTIDE SEQUENCE [LARGE SCALE GENOMIC DNA]</scope>
    <source>
        <strain evidence="3 4">S-5</strain>
    </source>
</reference>